<proteinExistence type="predicted"/>
<dbReference type="Proteomes" id="UP000059672">
    <property type="component" value="Chromosome"/>
</dbReference>
<dbReference type="OrthoDB" id="982493at2"/>
<feature type="transmembrane region" description="Helical" evidence="1">
    <location>
        <begin position="112"/>
        <end position="135"/>
    </location>
</feature>
<dbReference type="AlphaFoldDB" id="A0A0X8G8X8"/>
<feature type="transmembrane region" description="Helical" evidence="1">
    <location>
        <begin position="58"/>
        <end position="76"/>
    </location>
</feature>
<dbReference type="PATRIC" id="fig|1622118.3.peg.2318"/>
<dbReference type="EMBL" id="CP013355">
    <property type="protein sequence ID" value="AMC12256.1"/>
    <property type="molecule type" value="Genomic_DNA"/>
</dbReference>
<evidence type="ECO:0000313" key="2">
    <source>
        <dbReference type="EMBL" id="AMC12256.1"/>
    </source>
</evidence>
<gene>
    <name evidence="2" type="ORF">Lupro_11285</name>
</gene>
<protein>
    <recommendedName>
        <fullName evidence="4">Exosortase F system-associated protein</fullName>
    </recommendedName>
</protein>
<keyword evidence="3" id="KW-1185">Reference proteome</keyword>
<keyword evidence="1" id="KW-0812">Transmembrane</keyword>
<dbReference type="RefSeq" id="WP_068211618.1">
    <property type="nucleotide sequence ID" value="NZ_CP013355.1"/>
</dbReference>
<name>A0A0X8G8X8_9FLAO</name>
<keyword evidence="1" id="KW-1133">Transmembrane helix</keyword>
<reference evidence="3" key="1">
    <citation type="submission" date="2015-12" db="EMBL/GenBank/DDBJ databases">
        <title>Complete genome sequence of Lutibacter profundus strain LP1.</title>
        <authorList>
            <person name="Wissuwa J."/>
            <person name="Le Moine Bauer S."/>
            <person name="Stokke R."/>
            <person name="Dahle H."/>
            <person name="Steen I.H."/>
        </authorList>
    </citation>
    <scope>NUCLEOTIDE SEQUENCE [LARGE SCALE GENOMIC DNA]</scope>
    <source>
        <strain evidence="3">LP1</strain>
    </source>
</reference>
<evidence type="ECO:0008006" key="4">
    <source>
        <dbReference type="Google" id="ProtNLM"/>
    </source>
</evidence>
<feature type="transmembrane region" description="Helical" evidence="1">
    <location>
        <begin position="88"/>
        <end position="106"/>
    </location>
</feature>
<evidence type="ECO:0000313" key="3">
    <source>
        <dbReference type="Proteomes" id="UP000059672"/>
    </source>
</evidence>
<keyword evidence="1" id="KW-0472">Membrane</keyword>
<dbReference type="InterPro" id="IPR026414">
    <property type="entry name" value="ExosoTase_F-assoc_memb"/>
</dbReference>
<evidence type="ECO:0000256" key="1">
    <source>
        <dbReference type="SAM" id="Phobius"/>
    </source>
</evidence>
<sequence length="140" mass="17263">MKKKIQILLIVFLFLLLIAVRVFIQPYFYDPLIEYFKNDYLHAAIPNLDFSKFFLNVFYRYTLNAIISLAIIYLFFNKLKIIFFSIKFYIIAFVIFSLVLFVFLRLDFDYKWIFYTRRFLIQPLFVFLLLPAFYYQQLKE</sequence>
<accession>A0A0X8G8X8</accession>
<dbReference type="STRING" id="1622118.Lupro_11285"/>
<dbReference type="KEGG" id="lut:Lupro_11285"/>
<reference evidence="2 3" key="2">
    <citation type="journal article" date="2016" name="Int. J. Syst. Evol. Microbiol.">
        <title>Lutibacter profundi sp. nov., isolated from a deep-sea hydrothermal system on the Arctic Mid-Ocean Ridge and emended description of the genus Lutibacter.</title>
        <authorList>
            <person name="Le Moine Bauer S."/>
            <person name="Roalkvam I."/>
            <person name="Steen I.H."/>
            <person name="Dahle H."/>
        </authorList>
    </citation>
    <scope>NUCLEOTIDE SEQUENCE [LARGE SCALE GENOMIC DNA]</scope>
    <source>
        <strain evidence="2 3">LP1</strain>
    </source>
</reference>
<organism evidence="2 3">
    <name type="scientific">Lutibacter profundi</name>
    <dbReference type="NCBI Taxonomy" id="1622118"/>
    <lineage>
        <taxon>Bacteria</taxon>
        <taxon>Pseudomonadati</taxon>
        <taxon>Bacteroidota</taxon>
        <taxon>Flavobacteriia</taxon>
        <taxon>Flavobacteriales</taxon>
        <taxon>Flavobacteriaceae</taxon>
        <taxon>Lutibacter</taxon>
    </lineage>
</organism>
<dbReference type="NCBIfam" id="TIGR04127">
    <property type="entry name" value="flavo_near_exo"/>
    <property type="match status" value="1"/>
</dbReference>